<protein>
    <submittedName>
        <fullName evidence="2">Uncharacterized protein</fullName>
    </submittedName>
</protein>
<evidence type="ECO:0000313" key="2">
    <source>
        <dbReference type="EMBL" id="KIN99745.1"/>
    </source>
</evidence>
<evidence type="ECO:0000256" key="1">
    <source>
        <dbReference type="SAM" id="MobiDB-lite"/>
    </source>
</evidence>
<reference evidence="2 3" key="1">
    <citation type="submission" date="2014-04" db="EMBL/GenBank/DDBJ databases">
        <authorList>
            <consortium name="DOE Joint Genome Institute"/>
            <person name="Kuo A."/>
            <person name="Kohler A."/>
            <person name="Costa M.D."/>
            <person name="Nagy L.G."/>
            <person name="Floudas D."/>
            <person name="Copeland A."/>
            <person name="Barry K.W."/>
            <person name="Cichocki N."/>
            <person name="Veneault-Fourrey C."/>
            <person name="LaButti K."/>
            <person name="Lindquist E.A."/>
            <person name="Lipzen A."/>
            <person name="Lundell T."/>
            <person name="Morin E."/>
            <person name="Murat C."/>
            <person name="Sun H."/>
            <person name="Tunlid A."/>
            <person name="Henrissat B."/>
            <person name="Grigoriev I.V."/>
            <person name="Hibbett D.S."/>
            <person name="Martin F."/>
            <person name="Nordberg H.P."/>
            <person name="Cantor M.N."/>
            <person name="Hua S.X."/>
        </authorList>
    </citation>
    <scope>NUCLEOTIDE SEQUENCE [LARGE SCALE GENOMIC DNA]</scope>
    <source>
        <strain evidence="2 3">Marx 270</strain>
    </source>
</reference>
<organism evidence="2 3">
    <name type="scientific">Pisolithus tinctorius Marx 270</name>
    <dbReference type="NCBI Taxonomy" id="870435"/>
    <lineage>
        <taxon>Eukaryota</taxon>
        <taxon>Fungi</taxon>
        <taxon>Dikarya</taxon>
        <taxon>Basidiomycota</taxon>
        <taxon>Agaricomycotina</taxon>
        <taxon>Agaricomycetes</taxon>
        <taxon>Agaricomycetidae</taxon>
        <taxon>Boletales</taxon>
        <taxon>Sclerodermatineae</taxon>
        <taxon>Pisolithaceae</taxon>
        <taxon>Pisolithus</taxon>
    </lineage>
</organism>
<reference evidence="3" key="2">
    <citation type="submission" date="2015-01" db="EMBL/GenBank/DDBJ databases">
        <title>Evolutionary Origins and Diversification of the Mycorrhizal Mutualists.</title>
        <authorList>
            <consortium name="DOE Joint Genome Institute"/>
            <consortium name="Mycorrhizal Genomics Consortium"/>
            <person name="Kohler A."/>
            <person name="Kuo A."/>
            <person name="Nagy L.G."/>
            <person name="Floudas D."/>
            <person name="Copeland A."/>
            <person name="Barry K.W."/>
            <person name="Cichocki N."/>
            <person name="Veneault-Fourrey C."/>
            <person name="LaButti K."/>
            <person name="Lindquist E.A."/>
            <person name="Lipzen A."/>
            <person name="Lundell T."/>
            <person name="Morin E."/>
            <person name="Murat C."/>
            <person name="Riley R."/>
            <person name="Ohm R."/>
            <person name="Sun H."/>
            <person name="Tunlid A."/>
            <person name="Henrissat B."/>
            <person name="Grigoriev I.V."/>
            <person name="Hibbett D.S."/>
            <person name="Martin F."/>
        </authorList>
    </citation>
    <scope>NUCLEOTIDE SEQUENCE [LARGE SCALE GENOMIC DNA]</scope>
    <source>
        <strain evidence="3">Marx 270</strain>
    </source>
</reference>
<feature type="region of interest" description="Disordered" evidence="1">
    <location>
        <begin position="50"/>
        <end position="81"/>
    </location>
</feature>
<name>A0A0C3NWK4_PISTI</name>
<dbReference type="EMBL" id="KN832002">
    <property type="protein sequence ID" value="KIN99745.1"/>
    <property type="molecule type" value="Genomic_DNA"/>
</dbReference>
<feature type="non-terminal residue" evidence="2">
    <location>
        <position position="147"/>
    </location>
</feature>
<dbReference type="Proteomes" id="UP000054217">
    <property type="component" value="Unassembled WGS sequence"/>
</dbReference>
<dbReference type="HOGENOM" id="CLU_052398_1_2_1"/>
<dbReference type="InParanoid" id="A0A0C3NWK4"/>
<accession>A0A0C3NWK4</accession>
<keyword evidence="3" id="KW-1185">Reference proteome</keyword>
<sequence>MADPNLEECPNFESATFHEIQEVMMATLDIDLEQAVARLCTAWNDDHQCREEEAQQRENQHRQDQDPAPRPDEEGQNNECHDAECKKPQMANFTIGRPPPSILVNRPSQYATLTSCDYVKLWYFSPEGCNNMAKHARLNADNTFGIS</sequence>
<dbReference type="OrthoDB" id="2688210at2759"/>
<dbReference type="STRING" id="870435.A0A0C3NWK4"/>
<proteinExistence type="predicted"/>
<dbReference type="AlphaFoldDB" id="A0A0C3NWK4"/>
<evidence type="ECO:0000313" key="3">
    <source>
        <dbReference type="Proteomes" id="UP000054217"/>
    </source>
</evidence>
<gene>
    <name evidence="2" type="ORF">M404DRAFT_43378</name>
</gene>